<dbReference type="AlphaFoldDB" id="A0A9P9E5E2"/>
<comment type="caution">
    <text evidence="2">The sequence shown here is derived from an EMBL/GenBank/DDBJ whole genome shotgun (WGS) entry which is preliminary data.</text>
</comment>
<feature type="domain" description="Heterokaryon incompatibility" evidence="1">
    <location>
        <begin position="188"/>
        <end position="331"/>
    </location>
</feature>
<sequence>MSLTLKAQMPRLSFDVPTTGDGTWDRRFETGFIKLADIGTYYRQPLDIDCPLCHMLSRLRPFLPRSKFTPERRVDRSGAINRYCNTEERHQLINSNDSFCLAVEPWELPEIVNMWHLFKSSERHGFAVFRRRNDPSPPVFAVQPINRKFDPFLGKMWLDYCQSHHKRLCSRASWQWYTTGLYLIDLWALSYVWGVSPTDDMPNFRKTNHKGDVILPPALPNTISDGIDVSKKLGFQHLWVDRYCIDQRDANVKHDQISQMNSIYHNASLTIIAAAGQNPNYGIPGVVSRRWNKQPAARIGCGDVELLSTMRHPHDTIRSSKWSTRAWTFQEGVLSRRRLVFTDDQAYFECNAMNCYESIASSNNPTNDQQVYGFFDHQKLQPYQVFVRFQRMAEQYSARDLSYDHLEHSLMGGEAAKNLEESFLEGLLRQHKPRIGPDPATDFQNQPRRRTGFPSWSWDGHFKSGIKSLSLELEDGSERTIGDYIGYIQHKALDLPTPSVIPIRTGSLPSSAVFLEASNSLYPLEVFHSSLDLMAPATRPSNPVHADLIFIVIEPHKDTWSRTDLLFVPLGMLPKRRRAWMRKPGMFRIS</sequence>
<dbReference type="InterPro" id="IPR010730">
    <property type="entry name" value="HET"/>
</dbReference>
<dbReference type="Pfam" id="PF06985">
    <property type="entry name" value="HET"/>
    <property type="match status" value="1"/>
</dbReference>
<keyword evidence="3" id="KW-1185">Reference proteome</keyword>
<name>A0A9P9E5E2_9HYPO</name>
<dbReference type="PANTHER" id="PTHR33112:SF1">
    <property type="entry name" value="HETEROKARYON INCOMPATIBILITY DOMAIN-CONTAINING PROTEIN"/>
    <property type="match status" value="1"/>
</dbReference>
<proteinExistence type="predicted"/>
<reference evidence="2" key="1">
    <citation type="journal article" date="2021" name="Nat. Commun.">
        <title>Genetic determinants of endophytism in the Arabidopsis root mycobiome.</title>
        <authorList>
            <person name="Mesny F."/>
            <person name="Miyauchi S."/>
            <person name="Thiergart T."/>
            <person name="Pickel B."/>
            <person name="Atanasova L."/>
            <person name="Karlsson M."/>
            <person name="Huettel B."/>
            <person name="Barry K.W."/>
            <person name="Haridas S."/>
            <person name="Chen C."/>
            <person name="Bauer D."/>
            <person name="Andreopoulos W."/>
            <person name="Pangilinan J."/>
            <person name="LaButti K."/>
            <person name="Riley R."/>
            <person name="Lipzen A."/>
            <person name="Clum A."/>
            <person name="Drula E."/>
            <person name="Henrissat B."/>
            <person name="Kohler A."/>
            <person name="Grigoriev I.V."/>
            <person name="Martin F.M."/>
            <person name="Hacquard S."/>
        </authorList>
    </citation>
    <scope>NUCLEOTIDE SEQUENCE</scope>
    <source>
        <strain evidence="2">MPI-CAGE-AT-0021</strain>
    </source>
</reference>
<dbReference type="Proteomes" id="UP000717696">
    <property type="component" value="Unassembled WGS sequence"/>
</dbReference>
<organism evidence="2 3">
    <name type="scientific">Dactylonectria estremocensis</name>
    <dbReference type="NCBI Taxonomy" id="1079267"/>
    <lineage>
        <taxon>Eukaryota</taxon>
        <taxon>Fungi</taxon>
        <taxon>Dikarya</taxon>
        <taxon>Ascomycota</taxon>
        <taxon>Pezizomycotina</taxon>
        <taxon>Sordariomycetes</taxon>
        <taxon>Hypocreomycetidae</taxon>
        <taxon>Hypocreales</taxon>
        <taxon>Nectriaceae</taxon>
        <taxon>Dactylonectria</taxon>
    </lineage>
</organism>
<dbReference type="EMBL" id="JAGMUU010000019">
    <property type="protein sequence ID" value="KAH7131725.1"/>
    <property type="molecule type" value="Genomic_DNA"/>
</dbReference>
<accession>A0A9P9E5E2</accession>
<evidence type="ECO:0000259" key="1">
    <source>
        <dbReference type="Pfam" id="PF06985"/>
    </source>
</evidence>
<gene>
    <name evidence="2" type="ORF">B0J13DRAFT_587944</name>
</gene>
<dbReference type="OrthoDB" id="5428863at2759"/>
<protein>
    <submittedName>
        <fullName evidence="2">Heterokaryon incompatibility protein-domain-containing protein</fullName>
    </submittedName>
</protein>
<dbReference type="PANTHER" id="PTHR33112">
    <property type="entry name" value="DOMAIN PROTEIN, PUTATIVE-RELATED"/>
    <property type="match status" value="1"/>
</dbReference>
<evidence type="ECO:0000313" key="2">
    <source>
        <dbReference type="EMBL" id="KAH7131725.1"/>
    </source>
</evidence>
<evidence type="ECO:0000313" key="3">
    <source>
        <dbReference type="Proteomes" id="UP000717696"/>
    </source>
</evidence>